<reference evidence="2" key="1">
    <citation type="submission" date="2021-01" db="EMBL/GenBank/DDBJ databases">
        <authorList>
            <person name="Corre E."/>
            <person name="Pelletier E."/>
            <person name="Niang G."/>
            <person name="Scheremetjew M."/>
            <person name="Finn R."/>
            <person name="Kale V."/>
            <person name="Holt S."/>
            <person name="Cochrane G."/>
            <person name="Meng A."/>
            <person name="Brown T."/>
            <person name="Cohen L."/>
        </authorList>
    </citation>
    <scope>NUCLEOTIDE SEQUENCE</scope>
    <source>
        <strain evidence="2">CCMP125</strain>
    </source>
</reference>
<evidence type="ECO:0000256" key="1">
    <source>
        <dbReference type="SAM" id="MobiDB-lite"/>
    </source>
</evidence>
<name>A0A7S3DUW2_9STRA</name>
<feature type="region of interest" description="Disordered" evidence="1">
    <location>
        <begin position="90"/>
        <end position="113"/>
    </location>
</feature>
<organism evidence="2">
    <name type="scientific">Entomoneis paludosa</name>
    <dbReference type="NCBI Taxonomy" id="265537"/>
    <lineage>
        <taxon>Eukaryota</taxon>
        <taxon>Sar</taxon>
        <taxon>Stramenopiles</taxon>
        <taxon>Ochrophyta</taxon>
        <taxon>Bacillariophyta</taxon>
        <taxon>Bacillariophyceae</taxon>
        <taxon>Bacillariophycidae</taxon>
        <taxon>Entomoneidaceae</taxon>
        <taxon>Entomoneis</taxon>
    </lineage>
</organism>
<sequence length="266" mass="29456">MVTIAAVDPIVRRTPRGAWNASQSLHRQQERLGRMRRMIPILLQQQQQNASVTETPSHFGQEMALYGQSHFWQVASLLIVAEYEKSPFAAFDQNNDEREVNDRQQDDNDEPAQFAHNLPPSRILRAVIANPQCPSSWQEYAIFVYHAHLMDPVNENDGQIPLHLAVTTAPTLVADLIWACPQSSHVRNANGDLALTLAYQKLSWSQGLGALVQANPRSLAELPGYDDAVLWPQILARVAASAVPGDLYSLIRACPQPFASCVSSSG</sequence>
<evidence type="ECO:0000313" key="2">
    <source>
        <dbReference type="EMBL" id="CAD9984030.1"/>
    </source>
</evidence>
<gene>
    <name evidence="2" type="ORF">APAL1065_LOCUS21426</name>
</gene>
<feature type="compositionally biased region" description="Basic and acidic residues" evidence="1">
    <location>
        <begin position="95"/>
        <end position="106"/>
    </location>
</feature>
<protein>
    <submittedName>
        <fullName evidence="2">Uncharacterized protein</fullName>
    </submittedName>
</protein>
<proteinExistence type="predicted"/>
<accession>A0A7S3DUW2</accession>
<dbReference type="AlphaFoldDB" id="A0A7S3DUW2"/>
<dbReference type="EMBL" id="HBHT01031886">
    <property type="protein sequence ID" value="CAD9984030.1"/>
    <property type="molecule type" value="Transcribed_RNA"/>
</dbReference>